<name>A0A8J7QE85_9BACT</name>
<evidence type="ECO:0000256" key="2">
    <source>
        <dbReference type="ARBA" id="ARBA00022801"/>
    </source>
</evidence>
<dbReference type="PANTHER" id="PTHR42693:SF53">
    <property type="entry name" value="ENDO-4-O-SULFATASE"/>
    <property type="match status" value="1"/>
</dbReference>
<accession>A0A8J7QE85</accession>
<keyword evidence="2 4" id="KW-0378">Hydrolase</keyword>
<dbReference type="InterPro" id="IPR000917">
    <property type="entry name" value="Sulfatase_N"/>
</dbReference>
<dbReference type="InterPro" id="IPR017850">
    <property type="entry name" value="Alkaline_phosphatase_core_sf"/>
</dbReference>
<comment type="similarity">
    <text evidence="1">Belongs to the sulfatase family.</text>
</comment>
<protein>
    <submittedName>
        <fullName evidence="4">Sulfatase-like hydrolase/transferase</fullName>
    </submittedName>
</protein>
<evidence type="ECO:0000256" key="1">
    <source>
        <dbReference type="ARBA" id="ARBA00008779"/>
    </source>
</evidence>
<evidence type="ECO:0000313" key="4">
    <source>
        <dbReference type="EMBL" id="MBO1321405.1"/>
    </source>
</evidence>
<dbReference type="RefSeq" id="WP_207861379.1">
    <property type="nucleotide sequence ID" value="NZ_JAFREP010000024.1"/>
</dbReference>
<reference evidence="4" key="1">
    <citation type="submission" date="2021-03" db="EMBL/GenBank/DDBJ databases">
        <authorList>
            <person name="Wang G."/>
        </authorList>
    </citation>
    <scope>NUCLEOTIDE SEQUENCE</scope>
    <source>
        <strain evidence="4">KCTC 12899</strain>
    </source>
</reference>
<gene>
    <name evidence="4" type="ORF">J3U88_23185</name>
</gene>
<comment type="caution">
    <text evidence="4">The sequence shown here is derived from an EMBL/GenBank/DDBJ whole genome shotgun (WGS) entry which is preliminary data.</text>
</comment>
<dbReference type="Gene3D" id="3.40.720.10">
    <property type="entry name" value="Alkaline Phosphatase, subunit A"/>
    <property type="match status" value="1"/>
</dbReference>
<dbReference type="PANTHER" id="PTHR42693">
    <property type="entry name" value="ARYLSULFATASE FAMILY MEMBER"/>
    <property type="match status" value="1"/>
</dbReference>
<evidence type="ECO:0000313" key="5">
    <source>
        <dbReference type="Proteomes" id="UP000664417"/>
    </source>
</evidence>
<dbReference type="Pfam" id="PF00884">
    <property type="entry name" value="Sulfatase"/>
    <property type="match status" value="1"/>
</dbReference>
<dbReference type="InterPro" id="IPR050738">
    <property type="entry name" value="Sulfatase"/>
</dbReference>
<organism evidence="4 5">
    <name type="scientific">Acanthopleuribacter pedis</name>
    <dbReference type="NCBI Taxonomy" id="442870"/>
    <lineage>
        <taxon>Bacteria</taxon>
        <taxon>Pseudomonadati</taxon>
        <taxon>Acidobacteriota</taxon>
        <taxon>Holophagae</taxon>
        <taxon>Acanthopleuribacterales</taxon>
        <taxon>Acanthopleuribacteraceae</taxon>
        <taxon>Acanthopleuribacter</taxon>
    </lineage>
</organism>
<dbReference type="Proteomes" id="UP000664417">
    <property type="component" value="Unassembled WGS sequence"/>
</dbReference>
<dbReference type="GO" id="GO:0004065">
    <property type="term" value="F:arylsulfatase activity"/>
    <property type="evidence" value="ECO:0007669"/>
    <property type="project" value="TreeGrafter"/>
</dbReference>
<dbReference type="SUPFAM" id="SSF53649">
    <property type="entry name" value="Alkaline phosphatase-like"/>
    <property type="match status" value="1"/>
</dbReference>
<sequence length="120" mass="13494">MNSASNVRPNILLILTDEERYPPSYEDAVLQAFRADHLPGRQALCENALVFNNHTIGSSACVPSRATLFTAHYPSLHGATQTAGVTKNNFDREMFWLQPTMGNGFRAGGYRTFYHVKWDM</sequence>
<dbReference type="EMBL" id="JAFREP010000024">
    <property type="protein sequence ID" value="MBO1321405.1"/>
    <property type="molecule type" value="Genomic_DNA"/>
</dbReference>
<keyword evidence="5" id="KW-1185">Reference proteome</keyword>
<proteinExistence type="inferred from homology"/>
<dbReference type="AlphaFoldDB" id="A0A8J7QE85"/>
<evidence type="ECO:0000259" key="3">
    <source>
        <dbReference type="Pfam" id="PF00884"/>
    </source>
</evidence>
<feature type="domain" description="Sulfatase N-terminal" evidence="3">
    <location>
        <begin position="9"/>
        <end position="119"/>
    </location>
</feature>